<evidence type="ECO:0000313" key="6">
    <source>
        <dbReference type="Proteomes" id="UP000588112"/>
    </source>
</evidence>
<dbReference type="InterPro" id="IPR036388">
    <property type="entry name" value="WH-like_DNA-bd_sf"/>
</dbReference>
<dbReference type="Pfam" id="PF13181">
    <property type="entry name" value="TPR_8"/>
    <property type="match status" value="1"/>
</dbReference>
<dbReference type="SMART" id="SM00028">
    <property type="entry name" value="TPR"/>
    <property type="match status" value="5"/>
</dbReference>
<comment type="caution">
    <text evidence="5">The sequence shown here is derived from an EMBL/GenBank/DDBJ whole genome shotgun (WGS) entry which is preliminary data.</text>
</comment>
<evidence type="ECO:0000256" key="1">
    <source>
        <dbReference type="ARBA" id="ARBA00005820"/>
    </source>
</evidence>
<gene>
    <name evidence="5" type="ORF">BJ981_006486</name>
</gene>
<dbReference type="RefSeq" id="WP_184617119.1">
    <property type="nucleotide sequence ID" value="NZ_BOOS01000080.1"/>
</dbReference>
<dbReference type="InterPro" id="IPR005158">
    <property type="entry name" value="BTAD"/>
</dbReference>
<evidence type="ECO:0000259" key="4">
    <source>
        <dbReference type="PROSITE" id="PS51755"/>
    </source>
</evidence>
<dbReference type="SUPFAM" id="SSF52540">
    <property type="entry name" value="P-loop containing nucleoside triphosphate hydrolases"/>
    <property type="match status" value="1"/>
</dbReference>
<dbReference type="Pfam" id="PF25872">
    <property type="entry name" value="HTH_77"/>
    <property type="match status" value="1"/>
</dbReference>
<organism evidence="5 6">
    <name type="scientific">Sphaerisporangium krabiense</name>
    <dbReference type="NCBI Taxonomy" id="763782"/>
    <lineage>
        <taxon>Bacteria</taxon>
        <taxon>Bacillati</taxon>
        <taxon>Actinomycetota</taxon>
        <taxon>Actinomycetes</taxon>
        <taxon>Streptosporangiales</taxon>
        <taxon>Streptosporangiaceae</taxon>
        <taxon>Sphaerisporangium</taxon>
    </lineage>
</organism>
<proteinExistence type="inferred from homology"/>
<dbReference type="SUPFAM" id="SSF46894">
    <property type="entry name" value="C-terminal effector domain of the bipartite response regulators"/>
    <property type="match status" value="1"/>
</dbReference>
<keyword evidence="6" id="KW-1185">Reference proteome</keyword>
<reference evidence="5 6" key="1">
    <citation type="submission" date="2020-08" db="EMBL/GenBank/DDBJ databases">
        <title>Sequencing the genomes of 1000 actinobacteria strains.</title>
        <authorList>
            <person name="Klenk H.-P."/>
        </authorList>
    </citation>
    <scope>NUCLEOTIDE SEQUENCE [LARGE SCALE GENOMIC DNA]</scope>
    <source>
        <strain evidence="5 6">DSM 45790</strain>
    </source>
</reference>
<dbReference type="Gene3D" id="1.10.10.10">
    <property type="entry name" value="Winged helix-like DNA-binding domain superfamily/Winged helix DNA-binding domain"/>
    <property type="match status" value="1"/>
</dbReference>
<dbReference type="InterPro" id="IPR011990">
    <property type="entry name" value="TPR-like_helical_dom_sf"/>
</dbReference>
<dbReference type="InterPro" id="IPR019734">
    <property type="entry name" value="TPR_rpt"/>
</dbReference>
<evidence type="ECO:0000256" key="3">
    <source>
        <dbReference type="PROSITE-ProRule" id="PRU01091"/>
    </source>
</evidence>
<sequence length="1082" mass="116373">MRFGVLGPLAVWTANGDPVTIPGVKVRALLADLLLHDGRPVPADRLIDDLWGDRPPGNPAGALSAKVSQLRRALEDAEPGARELLAARPAGYQLGVEAAAVDARRFQALVTEARDREDPRVRAALLSDALTLWRGPAFADFADDAFARPAIARLEEQRLTAREDHAEARLALGEHTLLADELAEVVREYPLRERLRAAHLRALYRAGRQSEALDGYEELRARLAEELGLDPGAELVALHRAILTQDPSLDAPEARATAARPLTNLPAPITALIGREDAVTEVRAQLDSARLVTLTGPGGVGKTRLALEIAAGLAESYADGVWLVELAVLDRLGTPDVLGSLIDAVMSALDLRDGGTAGHPLTPLDRLITALRPRRALLVLDNCEHVVDQVAEMTEALLRAVPGLRILATSQEPLALAGEVVWNVPPLEVPERAAGGDPAALEQSSAVRLFVTRASAAARGFTLDAGTAGDVAVLCRRLDGIPLALELAATKVPTLGVHGLVARLDDRFRLLATGHRGAPPRQQTLTAMIDWSWELLTAPERIVLRRLAVHADGCTLEAAEAVCSGEDLPAPAVLDLLARLVGRSLVVAVHGVDGPRYRLLESVAVYCLERMHEAGEFERVRRRHHEHYADLAEKAEPCLYGREQRRWLARLDAATPNLRAALDGAVADRHAACALRIVNALAWYWFLRGRLTEARRSLEAALALDGDAPAALRARATAWHAGIVLLQGGAPDHTAGRDAALRAYDGVEDPAGRARSEWFLGYAGLDAGDLVAGEELLDRALTGFRAIGDDWGVAAALVTRTKLAHLRGDLEALRRDGERSAELFEVLGDRWGELQASGWLGALAEMTGDYERARHLHTEGLRMARELALWPEVSGRLAWLGWIALQLGDYKRAREFCEEAVRLAREQGFRPLQIFAEMGLAFAARKDGCLDTAERHLREVLDSAPRQEAAQEPPHLAMVLAELGFVAEQRGDAPAARALHLEAFAVADRLGAPREKALALEGLAGALALSECAAPAAQLLGAAAAARASSALPLAPAERGDVDRIEARARHTLGEDRFAAEFARGGALAPEEARSVADRACI</sequence>
<dbReference type="SUPFAM" id="SSF48452">
    <property type="entry name" value="TPR-like"/>
    <property type="match status" value="3"/>
</dbReference>
<dbReference type="Gene3D" id="3.40.50.300">
    <property type="entry name" value="P-loop containing nucleotide triphosphate hydrolases"/>
    <property type="match status" value="1"/>
</dbReference>
<dbReference type="Gene3D" id="1.25.40.10">
    <property type="entry name" value="Tetratricopeptide repeat domain"/>
    <property type="match status" value="3"/>
</dbReference>
<dbReference type="CDD" id="cd15831">
    <property type="entry name" value="BTAD"/>
    <property type="match status" value="1"/>
</dbReference>
<dbReference type="SMART" id="SM01043">
    <property type="entry name" value="BTAD"/>
    <property type="match status" value="1"/>
</dbReference>
<evidence type="ECO:0000313" key="5">
    <source>
        <dbReference type="EMBL" id="MBB5630722.1"/>
    </source>
</evidence>
<accession>A0A7W8ZB35</accession>
<protein>
    <submittedName>
        <fullName evidence="5">Putative ATPase/DNA-binding SARP family transcriptional activator</fullName>
    </submittedName>
</protein>
<dbReference type="InterPro" id="IPR027417">
    <property type="entry name" value="P-loop_NTPase"/>
</dbReference>
<dbReference type="InterPro" id="IPR016032">
    <property type="entry name" value="Sig_transdc_resp-reg_C-effctor"/>
</dbReference>
<evidence type="ECO:0000256" key="2">
    <source>
        <dbReference type="ARBA" id="ARBA00023125"/>
    </source>
</evidence>
<comment type="similarity">
    <text evidence="1">Belongs to the AfsR/DnrI/RedD regulatory family.</text>
</comment>
<dbReference type="PANTHER" id="PTHR47691:SF3">
    <property type="entry name" value="HTH-TYPE TRANSCRIPTIONAL REGULATOR RV0890C-RELATED"/>
    <property type="match status" value="1"/>
</dbReference>
<dbReference type="InterPro" id="IPR058852">
    <property type="entry name" value="HTH_77"/>
</dbReference>
<dbReference type="AlphaFoldDB" id="A0A7W8ZB35"/>
<dbReference type="PROSITE" id="PS51755">
    <property type="entry name" value="OMPR_PHOB"/>
    <property type="match status" value="1"/>
</dbReference>
<dbReference type="InterPro" id="IPR001867">
    <property type="entry name" value="OmpR/PhoB-type_DNA-bd"/>
</dbReference>
<keyword evidence="2 3" id="KW-0238">DNA-binding</keyword>
<dbReference type="PANTHER" id="PTHR47691">
    <property type="entry name" value="REGULATOR-RELATED"/>
    <property type="match status" value="1"/>
</dbReference>
<feature type="domain" description="OmpR/PhoB-type" evidence="4">
    <location>
        <begin position="1"/>
        <end position="96"/>
    </location>
</feature>
<dbReference type="GO" id="GO:0000160">
    <property type="term" value="P:phosphorelay signal transduction system"/>
    <property type="evidence" value="ECO:0007669"/>
    <property type="project" value="InterPro"/>
</dbReference>
<dbReference type="Pfam" id="PF03704">
    <property type="entry name" value="BTAD"/>
    <property type="match status" value="1"/>
</dbReference>
<dbReference type="Proteomes" id="UP000588112">
    <property type="component" value="Unassembled WGS sequence"/>
</dbReference>
<feature type="DNA-binding region" description="OmpR/PhoB-type" evidence="3">
    <location>
        <begin position="1"/>
        <end position="96"/>
    </location>
</feature>
<dbReference type="Pfam" id="PF00486">
    <property type="entry name" value="Trans_reg_C"/>
    <property type="match status" value="1"/>
</dbReference>
<dbReference type="PRINTS" id="PR00364">
    <property type="entry name" value="DISEASERSIST"/>
</dbReference>
<dbReference type="GO" id="GO:0003677">
    <property type="term" value="F:DNA binding"/>
    <property type="evidence" value="ECO:0007669"/>
    <property type="project" value="UniProtKB-UniRule"/>
</dbReference>
<dbReference type="GO" id="GO:0006355">
    <property type="term" value="P:regulation of DNA-templated transcription"/>
    <property type="evidence" value="ECO:0007669"/>
    <property type="project" value="InterPro"/>
</dbReference>
<name>A0A7W8ZB35_9ACTN</name>
<dbReference type="SMART" id="SM00862">
    <property type="entry name" value="Trans_reg_C"/>
    <property type="match status" value="1"/>
</dbReference>
<dbReference type="EMBL" id="JACHBR010000002">
    <property type="protein sequence ID" value="MBB5630722.1"/>
    <property type="molecule type" value="Genomic_DNA"/>
</dbReference>